<dbReference type="InterPro" id="IPR015267">
    <property type="entry name" value="PPP4R2"/>
</dbReference>
<comment type="similarity">
    <text evidence="1">Belongs to the PPP4R2 family.</text>
</comment>
<evidence type="ECO:0000313" key="3">
    <source>
        <dbReference type="EMBL" id="CAI9087374.1"/>
    </source>
</evidence>
<keyword evidence="4" id="KW-1185">Reference proteome</keyword>
<feature type="compositionally biased region" description="Polar residues" evidence="2">
    <location>
        <begin position="184"/>
        <end position="198"/>
    </location>
</feature>
<proteinExistence type="inferred from homology"/>
<evidence type="ECO:0000256" key="2">
    <source>
        <dbReference type="SAM" id="MobiDB-lite"/>
    </source>
</evidence>
<organism evidence="3 4">
    <name type="scientific">Oldenlandia corymbosa var. corymbosa</name>
    <dbReference type="NCBI Taxonomy" id="529605"/>
    <lineage>
        <taxon>Eukaryota</taxon>
        <taxon>Viridiplantae</taxon>
        <taxon>Streptophyta</taxon>
        <taxon>Embryophyta</taxon>
        <taxon>Tracheophyta</taxon>
        <taxon>Spermatophyta</taxon>
        <taxon>Magnoliopsida</taxon>
        <taxon>eudicotyledons</taxon>
        <taxon>Gunneridae</taxon>
        <taxon>Pentapetalae</taxon>
        <taxon>asterids</taxon>
        <taxon>lamiids</taxon>
        <taxon>Gentianales</taxon>
        <taxon>Rubiaceae</taxon>
        <taxon>Rubioideae</taxon>
        <taxon>Spermacoceae</taxon>
        <taxon>Hedyotis-Oldenlandia complex</taxon>
        <taxon>Oldenlandia</taxon>
    </lineage>
</organism>
<reference evidence="3" key="1">
    <citation type="submission" date="2023-03" db="EMBL/GenBank/DDBJ databases">
        <authorList>
            <person name="Julca I."/>
        </authorList>
    </citation>
    <scope>NUCLEOTIDE SEQUENCE</scope>
</reference>
<feature type="region of interest" description="Disordered" evidence="2">
    <location>
        <begin position="181"/>
        <end position="252"/>
    </location>
</feature>
<dbReference type="SUPFAM" id="SSF47266">
    <property type="entry name" value="4-helical cytokines"/>
    <property type="match status" value="1"/>
</dbReference>
<gene>
    <name evidence="3" type="ORF">OLC1_LOCUS220</name>
</gene>
<dbReference type="Proteomes" id="UP001161247">
    <property type="component" value="Chromosome 1"/>
</dbReference>
<accession>A0AAV1BVN1</accession>
<dbReference type="GO" id="GO:0019888">
    <property type="term" value="F:protein phosphatase regulator activity"/>
    <property type="evidence" value="ECO:0007669"/>
    <property type="project" value="InterPro"/>
</dbReference>
<protein>
    <submittedName>
        <fullName evidence="3">OLC1v1021431C1</fullName>
    </submittedName>
</protein>
<dbReference type="GO" id="GO:0005737">
    <property type="term" value="C:cytoplasm"/>
    <property type="evidence" value="ECO:0007669"/>
    <property type="project" value="TreeGrafter"/>
</dbReference>
<feature type="compositionally biased region" description="Polar residues" evidence="2">
    <location>
        <begin position="9"/>
        <end position="37"/>
    </location>
</feature>
<feature type="compositionally biased region" description="Polar residues" evidence="2">
    <location>
        <begin position="234"/>
        <end position="252"/>
    </location>
</feature>
<dbReference type="GO" id="GO:0030289">
    <property type="term" value="C:protein phosphatase 4 complex"/>
    <property type="evidence" value="ECO:0007669"/>
    <property type="project" value="InterPro"/>
</dbReference>
<dbReference type="PANTHER" id="PTHR16487">
    <property type="entry name" value="PPP4R2-RELATED PROTEIN"/>
    <property type="match status" value="1"/>
</dbReference>
<dbReference type="AlphaFoldDB" id="A0AAV1BVN1"/>
<evidence type="ECO:0000313" key="4">
    <source>
        <dbReference type="Proteomes" id="UP001161247"/>
    </source>
</evidence>
<sequence length="252" mass="27651">MDAAAATEDSLNATVSSTVVDDQNHGNPVSEMSNHGSNCIEGQHEISEEEIRRILEMIAATGKFWHEWAKLKGMLSFYLNKILSQYPEAKLTSEQQISSLGETFLELVKRLDDALCSFIEGPPFTLQRLCEILLAATSIYPKLSKLALALEKNLSVTSMLTITKDPSPSAFEPHRLATVEAEVENSSTKPDMLQNGNGQPLAGDSDEVMTEVEETRVDEAMTMDMESIEETVEPSDSNTMDNNGDSSKSNSI</sequence>
<feature type="region of interest" description="Disordered" evidence="2">
    <location>
        <begin position="1"/>
        <end position="38"/>
    </location>
</feature>
<dbReference type="GO" id="GO:0005634">
    <property type="term" value="C:nucleus"/>
    <property type="evidence" value="ECO:0007669"/>
    <property type="project" value="TreeGrafter"/>
</dbReference>
<dbReference type="Pfam" id="PF09184">
    <property type="entry name" value="PPP4R2"/>
    <property type="match status" value="1"/>
</dbReference>
<dbReference type="EMBL" id="OX459118">
    <property type="protein sequence ID" value="CAI9087374.1"/>
    <property type="molecule type" value="Genomic_DNA"/>
</dbReference>
<evidence type="ECO:0000256" key="1">
    <source>
        <dbReference type="ARBA" id="ARBA00009207"/>
    </source>
</evidence>
<dbReference type="InterPro" id="IPR009079">
    <property type="entry name" value="4_helix_cytokine-like_core"/>
</dbReference>
<name>A0AAV1BVN1_OLDCO</name>
<dbReference type="PANTHER" id="PTHR16487:SF0">
    <property type="entry name" value="PROTEIN PHOSPHATASE 4 REGULATORY SUBUNIT 2-RELATED"/>
    <property type="match status" value="1"/>
</dbReference>